<comment type="caution">
    <text evidence="12">The sequence shown here is derived from an EMBL/GenBank/DDBJ whole genome shotgun (WGS) entry which is preliminary data.</text>
</comment>
<dbReference type="GO" id="GO:0035914">
    <property type="term" value="P:skeletal muscle cell differentiation"/>
    <property type="evidence" value="ECO:0007669"/>
    <property type="project" value="TreeGrafter"/>
</dbReference>
<evidence type="ECO:0000256" key="2">
    <source>
        <dbReference type="ARBA" id="ARBA00011571"/>
    </source>
</evidence>
<keyword evidence="4" id="KW-0517">Myogenesis</keyword>
<dbReference type="GO" id="GO:0000981">
    <property type="term" value="F:DNA-binding transcription factor activity, RNA polymerase II-specific"/>
    <property type="evidence" value="ECO:0007669"/>
    <property type="project" value="TreeGrafter"/>
</dbReference>
<comment type="subunit">
    <text evidence="2">Efficient DNA binding requires dimerization with another bHLH protein.</text>
</comment>
<dbReference type="InterPro" id="IPR011598">
    <property type="entry name" value="bHLH_dom"/>
</dbReference>
<evidence type="ECO:0000256" key="4">
    <source>
        <dbReference type="ARBA" id="ARBA00022541"/>
    </source>
</evidence>
<sequence length="119" mass="13357">MEEPDRHAASCCLTWACRACKRRSSPADRRRAATARERRRLREVNGAFEALRRCTAARRAAPQLAKVEILRNAIRYIESLRGLLRERVEKYYGPPGGSGSERGSPASNCSDDTVIQLLV</sequence>
<dbReference type="GO" id="GO:0000978">
    <property type="term" value="F:RNA polymerase II cis-regulatory region sequence-specific DNA binding"/>
    <property type="evidence" value="ECO:0007669"/>
    <property type="project" value="TreeGrafter"/>
</dbReference>
<evidence type="ECO:0000259" key="11">
    <source>
        <dbReference type="PROSITE" id="PS50888"/>
    </source>
</evidence>
<evidence type="ECO:0000256" key="6">
    <source>
        <dbReference type="ARBA" id="ARBA00023125"/>
    </source>
</evidence>
<dbReference type="InterPro" id="IPR036638">
    <property type="entry name" value="HLH_DNA-bd_sf"/>
</dbReference>
<keyword evidence="6" id="KW-0238">DNA-binding</keyword>
<evidence type="ECO:0000256" key="3">
    <source>
        <dbReference type="ARBA" id="ARBA00022473"/>
    </source>
</evidence>
<dbReference type="PANTHER" id="PTHR11534:SF3">
    <property type="entry name" value="MYOGENIC FACTOR 5"/>
    <property type="match status" value="1"/>
</dbReference>
<reference evidence="12" key="1">
    <citation type="journal article" date="2023" name="Science">
        <title>Genome structures resolve the early diversification of teleost fishes.</title>
        <authorList>
            <person name="Parey E."/>
            <person name="Louis A."/>
            <person name="Montfort J."/>
            <person name="Bouchez O."/>
            <person name="Roques C."/>
            <person name="Iampietro C."/>
            <person name="Lluch J."/>
            <person name="Castinel A."/>
            <person name="Donnadieu C."/>
            <person name="Desvignes T."/>
            <person name="Floi Bucao C."/>
            <person name="Jouanno E."/>
            <person name="Wen M."/>
            <person name="Mejri S."/>
            <person name="Dirks R."/>
            <person name="Jansen H."/>
            <person name="Henkel C."/>
            <person name="Chen W.J."/>
            <person name="Zahm M."/>
            <person name="Cabau C."/>
            <person name="Klopp C."/>
            <person name="Thompson A.W."/>
            <person name="Robinson-Rechavi M."/>
            <person name="Braasch I."/>
            <person name="Lecointre G."/>
            <person name="Bobe J."/>
            <person name="Postlethwait J.H."/>
            <person name="Berthelot C."/>
            <person name="Roest Crollius H."/>
            <person name="Guiguen Y."/>
        </authorList>
    </citation>
    <scope>NUCLEOTIDE SEQUENCE</scope>
    <source>
        <strain evidence="12">NC1722</strain>
    </source>
</reference>
<dbReference type="SMART" id="SM00353">
    <property type="entry name" value="HLH"/>
    <property type="match status" value="1"/>
</dbReference>
<dbReference type="InterPro" id="IPR039704">
    <property type="entry name" value="Myogenic_factor"/>
</dbReference>
<organism evidence="12 13">
    <name type="scientific">Aldrovandia affinis</name>
    <dbReference type="NCBI Taxonomy" id="143900"/>
    <lineage>
        <taxon>Eukaryota</taxon>
        <taxon>Metazoa</taxon>
        <taxon>Chordata</taxon>
        <taxon>Craniata</taxon>
        <taxon>Vertebrata</taxon>
        <taxon>Euteleostomi</taxon>
        <taxon>Actinopterygii</taxon>
        <taxon>Neopterygii</taxon>
        <taxon>Teleostei</taxon>
        <taxon>Notacanthiformes</taxon>
        <taxon>Halosauridae</taxon>
        <taxon>Aldrovandia</taxon>
    </lineage>
</organism>
<dbReference type="PROSITE" id="PS50888">
    <property type="entry name" value="BHLH"/>
    <property type="match status" value="1"/>
</dbReference>
<gene>
    <name evidence="12" type="ORF">AAFF_G00076400</name>
</gene>
<dbReference type="Pfam" id="PF00010">
    <property type="entry name" value="HLH"/>
    <property type="match status" value="1"/>
</dbReference>
<dbReference type="GO" id="GO:0045663">
    <property type="term" value="P:positive regulation of myoblast differentiation"/>
    <property type="evidence" value="ECO:0007669"/>
    <property type="project" value="TreeGrafter"/>
</dbReference>
<dbReference type="AlphaFoldDB" id="A0AAD7WCN2"/>
<evidence type="ECO:0000256" key="1">
    <source>
        <dbReference type="ARBA" id="ARBA00004123"/>
    </source>
</evidence>
<evidence type="ECO:0000256" key="7">
    <source>
        <dbReference type="ARBA" id="ARBA00023159"/>
    </source>
</evidence>
<feature type="region of interest" description="Disordered" evidence="10">
    <location>
        <begin position="91"/>
        <end position="110"/>
    </location>
</feature>
<name>A0AAD7WCN2_9TELE</name>
<dbReference type="PANTHER" id="PTHR11534">
    <property type="entry name" value="MYOGENIC FACTOR"/>
    <property type="match status" value="1"/>
</dbReference>
<keyword evidence="13" id="KW-1185">Reference proteome</keyword>
<keyword evidence="8" id="KW-0539">Nucleus</keyword>
<accession>A0AAD7WCN2</accession>
<dbReference type="GO" id="GO:0005634">
    <property type="term" value="C:nucleus"/>
    <property type="evidence" value="ECO:0007669"/>
    <property type="project" value="UniProtKB-SubCell"/>
</dbReference>
<feature type="domain" description="BHLH" evidence="11">
    <location>
        <begin position="28"/>
        <end position="80"/>
    </location>
</feature>
<keyword evidence="3" id="KW-0217">Developmental protein</keyword>
<evidence type="ECO:0000313" key="12">
    <source>
        <dbReference type="EMBL" id="KAJ8392276.1"/>
    </source>
</evidence>
<dbReference type="Gene3D" id="4.10.280.10">
    <property type="entry name" value="Helix-loop-helix DNA-binding domain"/>
    <property type="match status" value="1"/>
</dbReference>
<dbReference type="SUPFAM" id="SSF47459">
    <property type="entry name" value="HLH, helix-loop-helix DNA-binding domain"/>
    <property type="match status" value="1"/>
</dbReference>
<dbReference type="Proteomes" id="UP001221898">
    <property type="component" value="Unassembled WGS sequence"/>
</dbReference>
<dbReference type="GO" id="GO:0048743">
    <property type="term" value="P:positive regulation of skeletal muscle fiber development"/>
    <property type="evidence" value="ECO:0007669"/>
    <property type="project" value="TreeGrafter"/>
</dbReference>
<dbReference type="GO" id="GO:0046983">
    <property type="term" value="F:protein dimerization activity"/>
    <property type="evidence" value="ECO:0007669"/>
    <property type="project" value="InterPro"/>
</dbReference>
<protein>
    <recommendedName>
        <fullName evidence="9">Myogenic factor 5</fullName>
    </recommendedName>
</protein>
<dbReference type="InterPro" id="IPR002546">
    <property type="entry name" value="MyoD_N"/>
</dbReference>
<dbReference type="FunFam" id="4.10.280.10:FF:000005">
    <property type="entry name" value="Myogenic factor"/>
    <property type="match status" value="1"/>
</dbReference>
<dbReference type="EMBL" id="JAINUG010000147">
    <property type="protein sequence ID" value="KAJ8392276.1"/>
    <property type="molecule type" value="Genomic_DNA"/>
</dbReference>
<keyword evidence="5" id="KW-0221">Differentiation</keyword>
<evidence type="ECO:0000256" key="9">
    <source>
        <dbReference type="ARBA" id="ARBA00039260"/>
    </source>
</evidence>
<dbReference type="Pfam" id="PF01586">
    <property type="entry name" value="Basic"/>
    <property type="match status" value="1"/>
</dbReference>
<evidence type="ECO:0000256" key="5">
    <source>
        <dbReference type="ARBA" id="ARBA00022782"/>
    </source>
</evidence>
<evidence type="ECO:0000313" key="13">
    <source>
        <dbReference type="Proteomes" id="UP001221898"/>
    </source>
</evidence>
<proteinExistence type="predicted"/>
<evidence type="ECO:0000256" key="8">
    <source>
        <dbReference type="ARBA" id="ARBA00023242"/>
    </source>
</evidence>
<comment type="subcellular location">
    <subcellularLocation>
        <location evidence="1">Nucleus</location>
    </subcellularLocation>
</comment>
<keyword evidence="7" id="KW-0010">Activator</keyword>
<evidence type="ECO:0000256" key="10">
    <source>
        <dbReference type="SAM" id="MobiDB-lite"/>
    </source>
</evidence>